<dbReference type="GO" id="GO:0016787">
    <property type="term" value="F:hydrolase activity"/>
    <property type="evidence" value="ECO:0007669"/>
    <property type="project" value="UniProtKB-KW"/>
</dbReference>
<reference evidence="4" key="1">
    <citation type="submission" date="2023-06" db="EMBL/GenBank/DDBJ databases">
        <authorList>
            <person name="Jiang Y."/>
            <person name="Liu Q."/>
        </authorList>
    </citation>
    <scope>NUCLEOTIDE SEQUENCE</scope>
    <source>
        <strain evidence="4">CGMCC 1.12089</strain>
    </source>
</reference>
<dbReference type="PANTHER" id="PTHR43211">
    <property type="entry name" value="FUMARYLACETOACETATE HYDROLASE"/>
    <property type="match status" value="1"/>
</dbReference>
<comment type="caution">
    <text evidence="4">The sequence shown here is derived from an EMBL/GenBank/DDBJ whole genome shotgun (WGS) entry which is preliminary data.</text>
</comment>
<keyword evidence="4" id="KW-0378">Hydrolase</keyword>
<feature type="domain" description="Fumarylacetoacetase-like C-terminal" evidence="2">
    <location>
        <begin position="82"/>
        <end position="319"/>
    </location>
</feature>
<gene>
    <name evidence="4" type="ORF">QTH91_20965</name>
</gene>
<evidence type="ECO:0000313" key="5">
    <source>
        <dbReference type="Proteomes" id="UP001174908"/>
    </source>
</evidence>
<dbReference type="SUPFAM" id="SSF56529">
    <property type="entry name" value="FAH"/>
    <property type="match status" value="1"/>
</dbReference>
<feature type="region of interest" description="Disordered" evidence="1">
    <location>
        <begin position="336"/>
        <end position="370"/>
    </location>
</feature>
<feature type="domain" description="Fumarylacetoacetase N-terminal" evidence="3">
    <location>
        <begin position="1"/>
        <end position="78"/>
    </location>
</feature>
<dbReference type="Pfam" id="PF01557">
    <property type="entry name" value="FAA_hydrolase"/>
    <property type="match status" value="1"/>
</dbReference>
<evidence type="ECO:0000259" key="2">
    <source>
        <dbReference type="Pfam" id="PF01557"/>
    </source>
</evidence>
<organism evidence="4 5">
    <name type="scientific">Variovorax dokdonensis</name>
    <dbReference type="NCBI Taxonomy" id="344883"/>
    <lineage>
        <taxon>Bacteria</taxon>
        <taxon>Pseudomonadati</taxon>
        <taxon>Pseudomonadota</taxon>
        <taxon>Betaproteobacteria</taxon>
        <taxon>Burkholderiales</taxon>
        <taxon>Comamonadaceae</taxon>
        <taxon>Variovorax</taxon>
    </lineage>
</organism>
<name>A0ABT7NGB8_9BURK</name>
<evidence type="ECO:0000313" key="4">
    <source>
        <dbReference type="EMBL" id="MDM0046976.1"/>
    </source>
</evidence>
<accession>A0ABT7NGB8</accession>
<keyword evidence="5" id="KW-1185">Reference proteome</keyword>
<dbReference type="InterPro" id="IPR011234">
    <property type="entry name" value="Fumarylacetoacetase-like_C"/>
</dbReference>
<proteinExistence type="predicted"/>
<evidence type="ECO:0000256" key="1">
    <source>
        <dbReference type="SAM" id="MobiDB-lite"/>
    </source>
</evidence>
<dbReference type="Pfam" id="PF18288">
    <property type="entry name" value="FAA_hydro_N_2"/>
    <property type="match status" value="1"/>
</dbReference>
<dbReference type="InterPro" id="IPR041072">
    <property type="entry name" value="FAA_hydro_N"/>
</dbReference>
<sequence>MKLATYRDGSRDGQLVVVSRDLSTAHYATGIASRLQQVLDDWSFLSPQLQDLYTALNHGRARHTFPFDPQQCMAPLPRAYQWADGSAYINHVELVRKARNAEVPESFYIDPLMYQGGSDDFIGPCDPIVVPNEAMGIDFEAEIAVVTGDVKMGATPEQALEGIRLVMLANDVSLRNLIPAELAKGFGFFQSKPATAFSPVAVTLDELGDAWQGGRVHLALQSSWNGRKVGLCDAGPEMTFHFGQLIAHIAKTRNVRAGSIVGSGTVSNKGVERKDGRMDWPKGYSCIAEKRCIETILDGKPTTEFMRFGDTIRIEMKGLDGRSLFGAIDQEVLQLGASPRPATAQPKASDKAAQADAPDAVPGDASESAE</sequence>
<dbReference type="RefSeq" id="WP_286662088.1">
    <property type="nucleotide sequence ID" value="NZ_JASZYV010000005.1"/>
</dbReference>
<evidence type="ECO:0000259" key="3">
    <source>
        <dbReference type="Pfam" id="PF18288"/>
    </source>
</evidence>
<protein>
    <submittedName>
        <fullName evidence="4">Fumarylacetoacetate hydrolase family protein</fullName>
    </submittedName>
</protein>
<dbReference type="InterPro" id="IPR036663">
    <property type="entry name" value="Fumarylacetoacetase_C_sf"/>
</dbReference>
<dbReference type="Gene3D" id="3.90.850.10">
    <property type="entry name" value="Fumarylacetoacetase-like, C-terminal domain"/>
    <property type="match status" value="1"/>
</dbReference>
<dbReference type="Proteomes" id="UP001174908">
    <property type="component" value="Unassembled WGS sequence"/>
</dbReference>
<dbReference type="EMBL" id="JASZYV010000005">
    <property type="protein sequence ID" value="MDM0046976.1"/>
    <property type="molecule type" value="Genomic_DNA"/>
</dbReference>
<dbReference type="PANTHER" id="PTHR43211:SF1">
    <property type="entry name" value="BLL6422 PROTEIN"/>
    <property type="match status" value="1"/>
</dbReference>